<evidence type="ECO:0000313" key="3">
    <source>
        <dbReference type="EMBL" id="AQS46973.1"/>
    </source>
</evidence>
<evidence type="ECO:0000256" key="1">
    <source>
        <dbReference type="SAM" id="Phobius"/>
    </source>
</evidence>
<protein>
    <recommendedName>
        <fullName evidence="2">Prepilin type IV endopeptidase peptidase domain-containing protein</fullName>
    </recommendedName>
</protein>
<feature type="transmembrane region" description="Helical" evidence="1">
    <location>
        <begin position="146"/>
        <end position="165"/>
    </location>
</feature>
<dbReference type="InterPro" id="IPR000045">
    <property type="entry name" value="Prepilin_IV_endopep_pep"/>
</dbReference>
<dbReference type="RefSeq" id="WP_075775891.1">
    <property type="nucleotide sequence ID" value="NZ_CP019437.1"/>
</dbReference>
<name>A0ABN4XCI2_9RHOB</name>
<keyword evidence="1" id="KW-0472">Membrane</keyword>
<sequence>MLGLAPPLSALIFLVLITPVCAWVVFTDLKYMKIRNKAVLALLLIFAVAGPLLLPLDVYGWRWTHALVVFAIGYILNQIAHFGAGDAKFAAVAAPFFSHDLFDVQLTMFLLCAFLLAAFAAHRIFRAIPAVVNATPDWVSWKRKDFPMGLALVGTLWAYLLLAALG</sequence>
<evidence type="ECO:0000313" key="4">
    <source>
        <dbReference type="Proteomes" id="UP000185622"/>
    </source>
</evidence>
<accession>A0ABN4XCI2</accession>
<proteinExistence type="predicted"/>
<dbReference type="Gene3D" id="1.20.120.1220">
    <property type="match status" value="1"/>
</dbReference>
<feature type="transmembrane region" description="Helical" evidence="1">
    <location>
        <begin position="38"/>
        <end position="56"/>
    </location>
</feature>
<dbReference type="EMBL" id="CP019437">
    <property type="protein sequence ID" value="AQS46973.1"/>
    <property type="molecule type" value="Genomic_DNA"/>
</dbReference>
<keyword evidence="1" id="KW-1133">Transmembrane helix</keyword>
<keyword evidence="4" id="KW-1185">Reference proteome</keyword>
<dbReference type="Proteomes" id="UP000185622">
    <property type="component" value="Chromosome"/>
</dbReference>
<dbReference type="Pfam" id="PF01478">
    <property type="entry name" value="Peptidase_A24"/>
    <property type="match status" value="1"/>
</dbReference>
<feature type="transmembrane region" description="Helical" evidence="1">
    <location>
        <begin position="104"/>
        <end position="125"/>
    </location>
</feature>
<evidence type="ECO:0000259" key="2">
    <source>
        <dbReference type="Pfam" id="PF01478"/>
    </source>
</evidence>
<feature type="domain" description="Prepilin type IV endopeptidase peptidase" evidence="2">
    <location>
        <begin position="17"/>
        <end position="119"/>
    </location>
</feature>
<keyword evidence="1" id="KW-0812">Transmembrane</keyword>
<gene>
    <name evidence="3" type="ORF">BMG03_03555</name>
</gene>
<organism evidence="3 4">
    <name type="scientific">Thioclava nitratireducens</name>
    <dbReference type="NCBI Taxonomy" id="1915078"/>
    <lineage>
        <taxon>Bacteria</taxon>
        <taxon>Pseudomonadati</taxon>
        <taxon>Pseudomonadota</taxon>
        <taxon>Alphaproteobacteria</taxon>
        <taxon>Rhodobacterales</taxon>
        <taxon>Paracoccaceae</taxon>
        <taxon>Thioclava</taxon>
    </lineage>
</organism>
<reference evidence="3 4" key="1">
    <citation type="submission" date="2017-01" db="EMBL/GenBank/DDBJ databases">
        <title>The complete genome sequence of a sulfur-oxidizing marine bacterium Thioclava sp. 25B10_4T.</title>
        <authorList>
            <person name="Liu Y."/>
            <person name="Lai Q."/>
            <person name="Shao Z."/>
        </authorList>
    </citation>
    <scope>NUCLEOTIDE SEQUENCE [LARGE SCALE GENOMIC DNA]</scope>
    <source>
        <strain evidence="3 4">25B10_4</strain>
    </source>
</reference>